<gene>
    <name evidence="3" type="ORF">G9Q37_01240</name>
</gene>
<keyword evidence="4" id="KW-1185">Reference proteome</keyword>
<dbReference type="Pfam" id="PF09791">
    <property type="entry name" value="Oxidored-like"/>
    <property type="match status" value="1"/>
</dbReference>
<organism evidence="3 4">
    <name type="scientific">Hydrogenophaga crocea</name>
    <dbReference type="NCBI Taxonomy" id="2716225"/>
    <lineage>
        <taxon>Bacteria</taxon>
        <taxon>Pseudomonadati</taxon>
        <taxon>Pseudomonadota</taxon>
        <taxon>Betaproteobacteria</taxon>
        <taxon>Burkholderiales</taxon>
        <taxon>Comamonadaceae</taxon>
        <taxon>Hydrogenophaga</taxon>
    </lineage>
</organism>
<reference evidence="3 4" key="1">
    <citation type="submission" date="2020-03" db="EMBL/GenBank/DDBJ databases">
        <title>Hydrogenophaga sp. nov. isolated from cyanobacterial mat.</title>
        <authorList>
            <person name="Thorat V."/>
            <person name="Kirdat K."/>
            <person name="Tiwarekar B."/>
            <person name="Costa E.D."/>
            <person name="Yadav A."/>
        </authorList>
    </citation>
    <scope>NUCLEOTIDE SEQUENCE [LARGE SCALE GENOMIC DNA]</scope>
    <source>
        <strain evidence="3 4">BA0156</strain>
    </source>
</reference>
<evidence type="ECO:0000259" key="1">
    <source>
        <dbReference type="Pfam" id="PF07866"/>
    </source>
</evidence>
<evidence type="ECO:0000259" key="2">
    <source>
        <dbReference type="Pfam" id="PF09791"/>
    </source>
</evidence>
<protein>
    <submittedName>
        <fullName evidence="3">DUF1653 domain-containing protein</fullName>
    </submittedName>
</protein>
<dbReference type="InterPro" id="IPR037135">
    <property type="entry name" value="DUF1653-like_dom_sf"/>
</dbReference>
<dbReference type="Gene3D" id="2.30.30.320">
    <property type="entry name" value="DUF1653-like domain"/>
    <property type="match status" value="1"/>
</dbReference>
<dbReference type="AlphaFoldDB" id="A0A6G8ICE6"/>
<dbReference type="EMBL" id="CP049989">
    <property type="protein sequence ID" value="QIM50847.1"/>
    <property type="molecule type" value="Genomic_DNA"/>
</dbReference>
<accession>A0A6G8ICE6</accession>
<feature type="domain" description="DUF1653" evidence="1">
    <location>
        <begin position="15"/>
        <end position="75"/>
    </location>
</feature>
<dbReference type="KEGG" id="hcz:G9Q37_01240"/>
<dbReference type="InterPro" id="IPR023387">
    <property type="entry name" value="DUF1653-like_dom"/>
</dbReference>
<name>A0A6G8ICE6_9BURK</name>
<sequence>MTDHDLPPLTPTPPGLYRHYKGGWYEVIDTVRCSETLQPLVLYRALYGAQGLWVRPAAMFNETGRFEGLEQKRFRRIRAADLMPADLATAHALIAHLRHRAQREGIALEQALRAPPPEPTTCCGRGCNGCVWEGYYNAVRYWADDALALLDQNS</sequence>
<evidence type="ECO:0000313" key="3">
    <source>
        <dbReference type="EMBL" id="QIM50847.1"/>
    </source>
</evidence>
<evidence type="ECO:0000313" key="4">
    <source>
        <dbReference type="Proteomes" id="UP000503162"/>
    </source>
</evidence>
<proteinExistence type="predicted"/>
<dbReference type="Pfam" id="PF07866">
    <property type="entry name" value="DUF1653"/>
    <property type="match status" value="1"/>
</dbReference>
<dbReference type="InterPro" id="IPR019180">
    <property type="entry name" value="Oxidoreductase-like_N"/>
</dbReference>
<dbReference type="Proteomes" id="UP000503162">
    <property type="component" value="Chromosome"/>
</dbReference>
<feature type="domain" description="Oxidoreductase-like" evidence="2">
    <location>
        <begin position="112"/>
        <end position="145"/>
    </location>
</feature>